<feature type="domain" description="Methyltransferase" evidence="1">
    <location>
        <begin position="47"/>
        <end position="107"/>
    </location>
</feature>
<dbReference type="EMBL" id="CCXY01000087">
    <property type="protein sequence ID" value="CEG11920.1"/>
    <property type="molecule type" value="Genomic_DNA"/>
</dbReference>
<name>A0A098EAA4_9ZZZZ</name>
<dbReference type="InterPro" id="IPR041698">
    <property type="entry name" value="Methyltransf_25"/>
</dbReference>
<proteinExistence type="predicted"/>
<protein>
    <recommendedName>
        <fullName evidence="1">Methyltransferase domain-containing protein</fullName>
    </recommendedName>
</protein>
<sequence>MKYKKFLKKIITDDIGYESATPDIVANFLAKDISERLSDLGITNINIIDCCCGIGNDALALSKVCNFVVAVDNDKERLKIAEKNAKISLCKNIKFICEDVLNLDLKNLKNECGLNAAFADPQRRLMIEGKFKRTNNLPETSPNTINLINFIRAEIPDMCILASSNADVSNLNLNCEREYISWEGRKGKRETLLAMYFGNLKRCNVSAVVLPGSNRIYGTGSKNNESENNEKFSDKPQKYLYEIKDCVVKAGLRNDLAKLTECKIFNAKFLTSEKIEESSFFENGFKILGICDKENLIENLKKINARKIVIRGKISPEEYTKMKNEIEYTLAKFNGKEKIHIFLDDKNDKILTGKCIYPNKI</sequence>
<dbReference type="PANTHER" id="PTHR14741">
    <property type="entry name" value="S-ADENOSYLMETHIONINE-DEPENDENT METHYLTRANSFERASE RELATED"/>
    <property type="match status" value="1"/>
</dbReference>
<reference evidence="2" key="1">
    <citation type="submission" date="2014-09" db="EMBL/GenBank/DDBJ databases">
        <authorList>
            <person name="Probst J Alexander"/>
        </authorList>
    </citation>
    <scope>NUCLEOTIDE SEQUENCE</scope>
</reference>
<dbReference type="SUPFAM" id="SSF53335">
    <property type="entry name" value="S-adenosyl-L-methionine-dependent methyltransferases"/>
    <property type="match status" value="1"/>
</dbReference>
<evidence type="ECO:0000313" key="2">
    <source>
        <dbReference type="EMBL" id="CEG11920.1"/>
    </source>
</evidence>
<organism evidence="2">
    <name type="scientific">groundwater metagenome</name>
    <dbReference type="NCBI Taxonomy" id="717931"/>
    <lineage>
        <taxon>unclassified sequences</taxon>
        <taxon>metagenomes</taxon>
        <taxon>ecological metagenomes</taxon>
    </lineage>
</organism>
<dbReference type="Gene3D" id="3.40.50.150">
    <property type="entry name" value="Vaccinia Virus protein VP39"/>
    <property type="match status" value="1"/>
</dbReference>
<dbReference type="AlphaFoldDB" id="A0A098EAA4"/>
<gene>
    <name evidence="2" type="ORF">MSIBF_A1770009</name>
</gene>
<dbReference type="InterPro" id="IPR029063">
    <property type="entry name" value="SAM-dependent_MTases_sf"/>
</dbReference>
<evidence type="ECO:0000259" key="1">
    <source>
        <dbReference type="Pfam" id="PF13649"/>
    </source>
</evidence>
<dbReference type="PANTHER" id="PTHR14741:SF32">
    <property type="entry name" value="TRIMETHYLGUANOSINE SYNTHASE"/>
    <property type="match status" value="1"/>
</dbReference>
<accession>A0A098EAA4</accession>
<dbReference type="Pfam" id="PF13649">
    <property type="entry name" value="Methyltransf_25"/>
    <property type="match status" value="1"/>
</dbReference>
<dbReference type="CDD" id="cd02440">
    <property type="entry name" value="AdoMet_MTases"/>
    <property type="match status" value="1"/>
</dbReference>